<dbReference type="Pfam" id="PF17172">
    <property type="entry name" value="GST_N_4"/>
    <property type="match status" value="1"/>
</dbReference>
<dbReference type="InterPro" id="IPR050931">
    <property type="entry name" value="Mito_Protein_Transport_Metaxin"/>
</dbReference>
<feature type="non-terminal residue" evidence="3">
    <location>
        <position position="276"/>
    </location>
</feature>
<feature type="domain" description="Thioredoxin-like fold" evidence="2">
    <location>
        <begin position="69"/>
        <end position="157"/>
    </location>
</feature>
<dbReference type="PANTHER" id="PTHR12289">
    <property type="entry name" value="METAXIN RELATED"/>
    <property type="match status" value="1"/>
</dbReference>
<dbReference type="InterPro" id="IPR026928">
    <property type="entry name" value="FAX/IsoI-like"/>
</dbReference>
<dbReference type="GO" id="GO:0005737">
    <property type="term" value="C:cytoplasm"/>
    <property type="evidence" value="ECO:0007669"/>
    <property type="project" value="TreeGrafter"/>
</dbReference>
<comment type="similarity">
    <text evidence="1">Belongs to the FAX family.</text>
</comment>
<organism evidence="3 4">
    <name type="scientific">Pristionchus fissidentatus</name>
    <dbReference type="NCBI Taxonomy" id="1538716"/>
    <lineage>
        <taxon>Eukaryota</taxon>
        <taxon>Metazoa</taxon>
        <taxon>Ecdysozoa</taxon>
        <taxon>Nematoda</taxon>
        <taxon>Chromadorea</taxon>
        <taxon>Rhabditida</taxon>
        <taxon>Rhabditina</taxon>
        <taxon>Diplogasteromorpha</taxon>
        <taxon>Diplogasteroidea</taxon>
        <taxon>Neodiplogasteridae</taxon>
        <taxon>Pristionchus</taxon>
    </lineage>
</organism>
<reference evidence="3" key="1">
    <citation type="submission" date="2023-10" db="EMBL/GenBank/DDBJ databases">
        <title>Genome assembly of Pristionchus species.</title>
        <authorList>
            <person name="Yoshida K."/>
            <person name="Sommer R.J."/>
        </authorList>
    </citation>
    <scope>NUCLEOTIDE SEQUENCE</scope>
    <source>
        <strain evidence="3">RS5133</strain>
    </source>
</reference>
<sequence length="276" mass="30796">FAMFGCSCCCISSLVYLVGVVTILAKVIPYLRKLFVGKKPVELLEKNPKKDVVYLYQFPGTATSSSLSPFCVKVEAFCRLHNVKFERRNTFSARGANNLLPFIELNREHHADSQIILKRLTQIFKLEAYPDAESAAIGHAVDRMLCNHTFNLIMHARKPVLDKVISVMAASKVHSMLLPILAAIGARLWAGKMTQRIAASIGIFSDNEYEEMLKNDFTQLQTILGSKKFLVADDPTAVDCTAMGMFGSYYSIPSARTYPHELIDSAEFAVLKAYIE</sequence>
<feature type="non-terminal residue" evidence="3">
    <location>
        <position position="1"/>
    </location>
</feature>
<dbReference type="SFLD" id="SFLDG01180">
    <property type="entry name" value="SUF1"/>
    <property type="match status" value="1"/>
</dbReference>
<gene>
    <name evidence="3" type="ORF">PFISCL1PPCAC_4206</name>
</gene>
<name>A0AAV5V4V5_9BILA</name>
<dbReference type="SFLD" id="SFLDS00019">
    <property type="entry name" value="Glutathione_Transferase_(cytos"/>
    <property type="match status" value="1"/>
</dbReference>
<dbReference type="InterPro" id="IPR036282">
    <property type="entry name" value="Glutathione-S-Trfase_C_sf"/>
</dbReference>
<dbReference type="SFLD" id="SFLDG01200">
    <property type="entry name" value="SUF1.1"/>
    <property type="match status" value="1"/>
</dbReference>
<evidence type="ECO:0000313" key="3">
    <source>
        <dbReference type="EMBL" id="GMT12909.1"/>
    </source>
</evidence>
<proteinExistence type="inferred from homology"/>
<dbReference type="Proteomes" id="UP001432322">
    <property type="component" value="Unassembled WGS sequence"/>
</dbReference>
<comment type="caution">
    <text evidence="3">The sequence shown here is derived from an EMBL/GenBank/DDBJ whole genome shotgun (WGS) entry which is preliminary data.</text>
</comment>
<accession>A0AAV5V4V5</accession>
<dbReference type="EMBL" id="BTSY01000002">
    <property type="protein sequence ID" value="GMT12909.1"/>
    <property type="molecule type" value="Genomic_DNA"/>
</dbReference>
<dbReference type="InterPro" id="IPR012336">
    <property type="entry name" value="Thioredoxin-like_fold"/>
</dbReference>
<dbReference type="SUPFAM" id="SSF47616">
    <property type="entry name" value="GST C-terminal domain-like"/>
    <property type="match status" value="1"/>
</dbReference>
<dbReference type="AlphaFoldDB" id="A0AAV5V4V5"/>
<keyword evidence="4" id="KW-1185">Reference proteome</keyword>
<protein>
    <recommendedName>
        <fullName evidence="2">Thioredoxin-like fold domain-containing protein</fullName>
    </recommendedName>
</protein>
<dbReference type="InterPro" id="IPR036249">
    <property type="entry name" value="Thioredoxin-like_sf"/>
</dbReference>
<evidence type="ECO:0000259" key="2">
    <source>
        <dbReference type="Pfam" id="PF17172"/>
    </source>
</evidence>
<dbReference type="SUPFAM" id="SSF52833">
    <property type="entry name" value="Thioredoxin-like"/>
    <property type="match status" value="1"/>
</dbReference>
<evidence type="ECO:0000313" key="4">
    <source>
        <dbReference type="Proteomes" id="UP001432322"/>
    </source>
</evidence>
<dbReference type="PANTHER" id="PTHR12289:SF32">
    <property type="entry name" value="GST_C_6 DOMAIN-CONTAINING PROTEIN"/>
    <property type="match status" value="1"/>
</dbReference>
<evidence type="ECO:0000256" key="1">
    <source>
        <dbReference type="ARBA" id="ARBA00006475"/>
    </source>
</evidence>
<dbReference type="InterPro" id="IPR040079">
    <property type="entry name" value="Glutathione_S-Trfase"/>
</dbReference>